<organism evidence="1 2">
    <name type="scientific">Ladona fulva</name>
    <name type="common">Scarce chaser dragonfly</name>
    <name type="synonym">Libellula fulva</name>
    <dbReference type="NCBI Taxonomy" id="123851"/>
    <lineage>
        <taxon>Eukaryota</taxon>
        <taxon>Metazoa</taxon>
        <taxon>Ecdysozoa</taxon>
        <taxon>Arthropoda</taxon>
        <taxon>Hexapoda</taxon>
        <taxon>Insecta</taxon>
        <taxon>Pterygota</taxon>
        <taxon>Palaeoptera</taxon>
        <taxon>Odonata</taxon>
        <taxon>Epiprocta</taxon>
        <taxon>Anisoptera</taxon>
        <taxon>Libelluloidea</taxon>
        <taxon>Libellulidae</taxon>
        <taxon>Ladona</taxon>
    </lineage>
</organism>
<protein>
    <submittedName>
        <fullName evidence="1">Uncharacterized protein</fullName>
    </submittedName>
</protein>
<keyword evidence="2" id="KW-1185">Reference proteome</keyword>
<reference evidence="1" key="1">
    <citation type="submission" date="2013-04" db="EMBL/GenBank/DDBJ databases">
        <authorList>
            <person name="Qu J."/>
            <person name="Murali S.C."/>
            <person name="Bandaranaike D."/>
            <person name="Bellair M."/>
            <person name="Blankenburg K."/>
            <person name="Chao H."/>
            <person name="Dinh H."/>
            <person name="Doddapaneni H."/>
            <person name="Downs B."/>
            <person name="Dugan-Rocha S."/>
            <person name="Elkadiri S."/>
            <person name="Gnanaolivu R.D."/>
            <person name="Hernandez B."/>
            <person name="Javaid M."/>
            <person name="Jayaseelan J.C."/>
            <person name="Lee S."/>
            <person name="Li M."/>
            <person name="Ming W."/>
            <person name="Munidasa M."/>
            <person name="Muniz J."/>
            <person name="Nguyen L."/>
            <person name="Ongeri F."/>
            <person name="Osuji N."/>
            <person name="Pu L.-L."/>
            <person name="Puazo M."/>
            <person name="Qu C."/>
            <person name="Quiroz J."/>
            <person name="Raj R."/>
            <person name="Weissenberger G."/>
            <person name="Xin Y."/>
            <person name="Zou X."/>
            <person name="Han Y."/>
            <person name="Richards S."/>
            <person name="Worley K."/>
            <person name="Muzny D."/>
            <person name="Gibbs R."/>
        </authorList>
    </citation>
    <scope>NUCLEOTIDE SEQUENCE</scope>
    <source>
        <strain evidence="1">Sampled in the wild</strain>
    </source>
</reference>
<accession>A0A8K0K3Y3</accession>
<comment type="caution">
    <text evidence="1">The sequence shown here is derived from an EMBL/GenBank/DDBJ whole genome shotgun (WGS) entry which is preliminary data.</text>
</comment>
<evidence type="ECO:0000313" key="1">
    <source>
        <dbReference type="EMBL" id="KAG8227889.1"/>
    </source>
</evidence>
<evidence type="ECO:0000313" key="2">
    <source>
        <dbReference type="Proteomes" id="UP000792457"/>
    </source>
</evidence>
<name>A0A8K0K3Y3_LADFU</name>
<dbReference type="AlphaFoldDB" id="A0A8K0K3Y3"/>
<proteinExistence type="predicted"/>
<reference evidence="1" key="2">
    <citation type="submission" date="2017-10" db="EMBL/GenBank/DDBJ databases">
        <title>Ladona fulva Genome sequencing and assembly.</title>
        <authorList>
            <person name="Murali S."/>
            <person name="Richards S."/>
            <person name="Bandaranaike D."/>
            <person name="Bellair M."/>
            <person name="Blankenburg K."/>
            <person name="Chao H."/>
            <person name="Dinh H."/>
            <person name="Doddapaneni H."/>
            <person name="Dugan-Rocha S."/>
            <person name="Elkadiri S."/>
            <person name="Gnanaolivu R."/>
            <person name="Hernandez B."/>
            <person name="Skinner E."/>
            <person name="Javaid M."/>
            <person name="Lee S."/>
            <person name="Li M."/>
            <person name="Ming W."/>
            <person name="Munidasa M."/>
            <person name="Muniz J."/>
            <person name="Nguyen L."/>
            <person name="Hughes D."/>
            <person name="Osuji N."/>
            <person name="Pu L.-L."/>
            <person name="Puazo M."/>
            <person name="Qu C."/>
            <person name="Quiroz J."/>
            <person name="Raj R."/>
            <person name="Weissenberger G."/>
            <person name="Xin Y."/>
            <person name="Zou X."/>
            <person name="Han Y."/>
            <person name="Worley K."/>
            <person name="Muzny D."/>
            <person name="Gibbs R."/>
        </authorList>
    </citation>
    <scope>NUCLEOTIDE SEQUENCE</scope>
    <source>
        <strain evidence="1">Sampled in the wild</strain>
    </source>
</reference>
<sequence>MDVMNLHSEYRSTYRWHEYTGPRQEVIRRPPQSVAAAGGGSGVGKTVSQITLLSPLIFDGNKVESYAPPLFEIALEIVNRILNGNIKSV</sequence>
<gene>
    <name evidence="1" type="ORF">J437_LFUL008203</name>
</gene>
<dbReference type="EMBL" id="KZ308347">
    <property type="protein sequence ID" value="KAG8227889.1"/>
    <property type="molecule type" value="Genomic_DNA"/>
</dbReference>
<dbReference type="OrthoDB" id="6729058at2759"/>
<dbReference type="Proteomes" id="UP000792457">
    <property type="component" value="Unassembled WGS sequence"/>
</dbReference>